<reference evidence="9 10" key="1">
    <citation type="journal article" date="2025" name="Anaerobe">
        <title>Description of Anaerococcus kampingiae sp. nov., Anaerococcus groningensis sp. nov., Anaerococcus martiniensis sp. nov., and Anaerococcus cruorum sp. nov., isolated from human clinical specimens.</title>
        <authorList>
            <person name="Boiten K.E."/>
            <person name="Meijer J."/>
            <person name="van Wezel E.M."/>
            <person name="Veloo A.C.M."/>
        </authorList>
    </citation>
    <scope>NUCLEOTIDE SEQUENCE [LARGE SCALE GENOMIC DNA]</scope>
    <source>
        <strain evidence="9 10">ENR1039</strain>
    </source>
</reference>
<feature type="transmembrane region" description="Helical" evidence="7">
    <location>
        <begin position="175"/>
        <end position="200"/>
    </location>
</feature>
<feature type="transmembrane region" description="Helical" evidence="7">
    <location>
        <begin position="121"/>
        <end position="139"/>
    </location>
</feature>
<dbReference type="RefSeq" id="WP_410032117.1">
    <property type="nucleotide sequence ID" value="NZ_JBGMEH010000001.1"/>
</dbReference>
<comment type="subcellular location">
    <subcellularLocation>
        <location evidence="1 7">Cell membrane</location>
        <topology evidence="1 7">Multi-pass membrane protein</topology>
    </subcellularLocation>
</comment>
<dbReference type="InterPro" id="IPR000515">
    <property type="entry name" value="MetI-like"/>
</dbReference>
<dbReference type="PROSITE" id="PS50928">
    <property type="entry name" value="ABC_TM1"/>
    <property type="match status" value="1"/>
</dbReference>
<proteinExistence type="inferred from homology"/>
<comment type="similarity">
    <text evidence="7">Belongs to the binding-protein-dependent transport system permease family.</text>
</comment>
<evidence type="ECO:0000256" key="7">
    <source>
        <dbReference type="RuleBase" id="RU363032"/>
    </source>
</evidence>
<comment type="caution">
    <text evidence="9">The sequence shown here is derived from an EMBL/GenBank/DDBJ whole genome shotgun (WGS) entry which is preliminary data.</text>
</comment>
<keyword evidence="3" id="KW-1003">Cell membrane</keyword>
<accession>A0ABW9MTR7</accession>
<keyword evidence="4 7" id="KW-0812">Transmembrane</keyword>
<evidence type="ECO:0000256" key="5">
    <source>
        <dbReference type="ARBA" id="ARBA00022989"/>
    </source>
</evidence>
<feature type="transmembrane region" description="Helical" evidence="7">
    <location>
        <begin position="220"/>
        <end position="238"/>
    </location>
</feature>
<dbReference type="SUPFAM" id="SSF161098">
    <property type="entry name" value="MetI-like"/>
    <property type="match status" value="1"/>
</dbReference>
<keyword evidence="10" id="KW-1185">Reference proteome</keyword>
<evidence type="ECO:0000313" key="9">
    <source>
        <dbReference type="EMBL" id="MFO3715197.1"/>
    </source>
</evidence>
<organism evidence="9 10">
    <name type="scientific">Anaerococcus cruorum</name>
    <dbReference type="NCBI Taxonomy" id="3115617"/>
    <lineage>
        <taxon>Bacteria</taxon>
        <taxon>Bacillati</taxon>
        <taxon>Bacillota</taxon>
        <taxon>Tissierellia</taxon>
        <taxon>Tissierellales</taxon>
        <taxon>Peptoniphilaceae</taxon>
        <taxon>Anaerococcus</taxon>
    </lineage>
</organism>
<dbReference type="Pfam" id="PF00528">
    <property type="entry name" value="BPD_transp_1"/>
    <property type="match status" value="1"/>
</dbReference>
<keyword evidence="6 7" id="KW-0472">Membrane</keyword>
<evidence type="ECO:0000256" key="4">
    <source>
        <dbReference type="ARBA" id="ARBA00022692"/>
    </source>
</evidence>
<evidence type="ECO:0000256" key="6">
    <source>
        <dbReference type="ARBA" id="ARBA00023136"/>
    </source>
</evidence>
<dbReference type="EMBL" id="JBGMEH010000001">
    <property type="protein sequence ID" value="MFO3715197.1"/>
    <property type="molecule type" value="Genomic_DNA"/>
</dbReference>
<feature type="transmembrane region" description="Helical" evidence="7">
    <location>
        <begin position="65"/>
        <end position="84"/>
    </location>
</feature>
<dbReference type="Proteomes" id="UP001638015">
    <property type="component" value="Unassembled WGS sequence"/>
</dbReference>
<dbReference type="Gene3D" id="1.10.3720.10">
    <property type="entry name" value="MetI-like"/>
    <property type="match status" value="1"/>
</dbReference>
<keyword evidence="5 7" id="KW-1133">Transmembrane helix</keyword>
<evidence type="ECO:0000256" key="1">
    <source>
        <dbReference type="ARBA" id="ARBA00004651"/>
    </source>
</evidence>
<dbReference type="InterPro" id="IPR035906">
    <property type="entry name" value="MetI-like_sf"/>
</dbReference>
<evidence type="ECO:0000313" key="10">
    <source>
        <dbReference type="Proteomes" id="UP001638015"/>
    </source>
</evidence>
<dbReference type="PANTHER" id="PTHR30151">
    <property type="entry name" value="ALKANE SULFONATE ABC TRANSPORTER-RELATED, MEMBRANE SUBUNIT"/>
    <property type="match status" value="1"/>
</dbReference>
<gene>
    <name evidence="9" type="ORF">ACCQ40_00175</name>
</gene>
<evidence type="ECO:0000256" key="2">
    <source>
        <dbReference type="ARBA" id="ARBA00022448"/>
    </source>
</evidence>
<dbReference type="PANTHER" id="PTHR30151:SF0">
    <property type="entry name" value="ABC TRANSPORTER PERMEASE PROTEIN MJ0413-RELATED"/>
    <property type="match status" value="1"/>
</dbReference>
<protein>
    <submittedName>
        <fullName evidence="9">ABC transporter permease</fullName>
    </submittedName>
</protein>
<feature type="transmembrane region" description="Helical" evidence="7">
    <location>
        <begin position="96"/>
        <end position="115"/>
    </location>
</feature>
<keyword evidence="2 7" id="KW-0813">Transport</keyword>
<evidence type="ECO:0000259" key="8">
    <source>
        <dbReference type="PROSITE" id="PS50928"/>
    </source>
</evidence>
<feature type="domain" description="ABC transmembrane type-1" evidence="8">
    <location>
        <begin position="58"/>
        <end position="238"/>
    </location>
</feature>
<feature type="transmembrane region" description="Helical" evidence="7">
    <location>
        <begin position="12"/>
        <end position="29"/>
    </location>
</feature>
<sequence>MTSTTQNKLRKILIAIIWILIWQIMAGLIKEEILLPSPLLVFRKFIHLLGQIDFYKAIFASTSKIIGGFILSILIGTIFAYFAYKSPLFNEFISPLIRIFRSVPLTSIVIFLLFWANKTYLSIYVSFIMAMPLIFQNVFDGLANISKNILEMADIYQVTEQKKIKYIYRIKAKPFLFSSIISISGLVFKAGIAAEVIGLPQNSIGNNLYNAKVYLDMPSLFAWTLAILLVSSLFENLLKKLLGANYD</sequence>
<name>A0ABW9MTR7_9FIRM</name>
<evidence type="ECO:0000256" key="3">
    <source>
        <dbReference type="ARBA" id="ARBA00022475"/>
    </source>
</evidence>